<protein>
    <recommendedName>
        <fullName evidence="1">2-hydroxychromene-2-carboxylate isomerase</fullName>
        <ecNumber evidence="1">5.99.1.4</ecNumber>
    </recommendedName>
</protein>
<proteinExistence type="inferred from homology"/>
<evidence type="ECO:0000256" key="1">
    <source>
        <dbReference type="PIRNR" id="PIRNR006386"/>
    </source>
</evidence>
<evidence type="ECO:0000259" key="3">
    <source>
        <dbReference type="Pfam" id="PF01323"/>
    </source>
</evidence>
<comment type="caution">
    <text evidence="4">The sequence shown here is derived from an EMBL/GenBank/DDBJ whole genome shotgun (WGS) entry which is preliminary data.</text>
</comment>
<organism evidence="4 5">
    <name type="scientific">Ramlibacter aurantiacus</name>
    <dbReference type="NCBI Taxonomy" id="2801330"/>
    <lineage>
        <taxon>Bacteria</taxon>
        <taxon>Pseudomonadati</taxon>
        <taxon>Pseudomonadota</taxon>
        <taxon>Betaproteobacteria</taxon>
        <taxon>Burkholderiales</taxon>
        <taxon>Comamonadaceae</taxon>
        <taxon>Ramlibacter</taxon>
    </lineage>
</organism>
<feature type="domain" description="DSBA-like thioredoxin" evidence="3">
    <location>
        <begin position="4"/>
        <end position="189"/>
    </location>
</feature>
<keyword evidence="1 4" id="KW-0413">Isomerase</keyword>
<accession>A0A936ZKZ7</accession>
<evidence type="ECO:0000256" key="2">
    <source>
        <dbReference type="PIRSR" id="PIRSR006386-1"/>
    </source>
</evidence>
<dbReference type="InterPro" id="IPR044087">
    <property type="entry name" value="NahD-like"/>
</dbReference>
<feature type="active site" description="Nucleophile" evidence="2">
    <location>
        <position position="12"/>
    </location>
</feature>
<comment type="catalytic activity">
    <reaction evidence="1">
        <text>2-hydroxychromene-2-carboxylate = (3E)-4-(2-hydroxyphenyl)-2-oxobut-3-enoate</text>
        <dbReference type="Rhea" id="RHEA:27401"/>
        <dbReference type="ChEBI" id="CHEBI:59350"/>
        <dbReference type="ChEBI" id="CHEBI:59353"/>
        <dbReference type="EC" id="5.99.1.4"/>
    </reaction>
</comment>
<dbReference type="RefSeq" id="WP_201684805.1">
    <property type="nucleotide sequence ID" value="NZ_JAEQNA010000005.1"/>
</dbReference>
<dbReference type="Proteomes" id="UP000613011">
    <property type="component" value="Unassembled WGS sequence"/>
</dbReference>
<dbReference type="InterPro" id="IPR051924">
    <property type="entry name" value="GST_Kappa/NadH"/>
</dbReference>
<comment type="similarity">
    <text evidence="1">Belongs to the GST superfamily. NadH family.</text>
</comment>
<keyword evidence="5" id="KW-1185">Reference proteome</keyword>
<dbReference type="Pfam" id="PF01323">
    <property type="entry name" value="DSBA"/>
    <property type="match status" value="1"/>
</dbReference>
<dbReference type="Gene3D" id="3.40.30.10">
    <property type="entry name" value="Glutaredoxin"/>
    <property type="match status" value="1"/>
</dbReference>
<dbReference type="PANTHER" id="PTHR42943:SF2">
    <property type="entry name" value="GLUTATHIONE S-TRANSFERASE KAPPA 1"/>
    <property type="match status" value="1"/>
</dbReference>
<dbReference type="PANTHER" id="PTHR42943">
    <property type="entry name" value="GLUTATHIONE S-TRANSFERASE KAPPA"/>
    <property type="match status" value="1"/>
</dbReference>
<evidence type="ECO:0000313" key="4">
    <source>
        <dbReference type="EMBL" id="MBL0421742.1"/>
    </source>
</evidence>
<dbReference type="EC" id="5.99.1.4" evidence="1"/>
<dbReference type="AlphaFoldDB" id="A0A936ZKZ7"/>
<dbReference type="GO" id="GO:0004364">
    <property type="term" value="F:glutathione transferase activity"/>
    <property type="evidence" value="ECO:0007669"/>
    <property type="project" value="TreeGrafter"/>
</dbReference>
<dbReference type="GO" id="GO:1901170">
    <property type="term" value="P:naphthalene catabolic process"/>
    <property type="evidence" value="ECO:0007669"/>
    <property type="project" value="InterPro"/>
</dbReference>
<dbReference type="InterPro" id="IPR036249">
    <property type="entry name" value="Thioredoxin-like_sf"/>
</dbReference>
<gene>
    <name evidence="4" type="ORF">JI739_15435</name>
</gene>
<dbReference type="SUPFAM" id="SSF52833">
    <property type="entry name" value="Thioredoxin-like"/>
    <property type="match status" value="1"/>
</dbReference>
<dbReference type="GO" id="GO:0004602">
    <property type="term" value="F:glutathione peroxidase activity"/>
    <property type="evidence" value="ECO:0007669"/>
    <property type="project" value="TreeGrafter"/>
</dbReference>
<sequence>MNHITFCFDVVSPYAWLAFEQLPQALRGLSWRVDLRPVLLAALLKHHGQLGPAEMPGKREWTYRQVLWQARQLGVPLQLPAVHPFNPLPLLRLALACGSEGLVNRHVAETVLRHVWTSGGADANDPARLAELRQRLAPARDPDSDEVKAELRANTDAAIAAGVFGVPSFLTDTHLFWGLDGLPLLRARLEGDPWFDGPDWHTSAQRPAQQRPR</sequence>
<name>A0A936ZKZ7_9BURK</name>
<dbReference type="InterPro" id="IPR014440">
    <property type="entry name" value="HCCAis_GSTk"/>
</dbReference>
<dbReference type="InterPro" id="IPR001853">
    <property type="entry name" value="DSBA-like_thioredoxin_dom"/>
</dbReference>
<evidence type="ECO:0000313" key="5">
    <source>
        <dbReference type="Proteomes" id="UP000613011"/>
    </source>
</evidence>
<dbReference type="GO" id="GO:0018845">
    <property type="term" value="F:2-hydroxychromene-2-carboxylate isomerase activity"/>
    <property type="evidence" value="ECO:0007669"/>
    <property type="project" value="UniProtKB-UniRule"/>
</dbReference>
<dbReference type="GO" id="GO:0006749">
    <property type="term" value="P:glutathione metabolic process"/>
    <property type="evidence" value="ECO:0007669"/>
    <property type="project" value="TreeGrafter"/>
</dbReference>
<dbReference type="CDD" id="cd03022">
    <property type="entry name" value="DsbA_HCCA_Iso"/>
    <property type="match status" value="1"/>
</dbReference>
<dbReference type="PIRSF" id="PIRSF006386">
    <property type="entry name" value="HCCAis_GSTk"/>
    <property type="match status" value="1"/>
</dbReference>
<dbReference type="EMBL" id="JAEQNA010000005">
    <property type="protein sequence ID" value="MBL0421742.1"/>
    <property type="molecule type" value="Genomic_DNA"/>
</dbReference>
<reference evidence="4" key="1">
    <citation type="submission" date="2021-01" db="EMBL/GenBank/DDBJ databases">
        <title>Ramlibacter sp. strain AW1 16S ribosomal RNA gene Genome sequencing and assembly.</title>
        <authorList>
            <person name="Kang M."/>
        </authorList>
    </citation>
    <scope>NUCLEOTIDE SEQUENCE</scope>
    <source>
        <strain evidence="4">AW1</strain>
    </source>
</reference>